<keyword evidence="1" id="KW-0812">Transmembrane</keyword>
<keyword evidence="1" id="KW-0472">Membrane</keyword>
<dbReference type="InterPro" id="IPR036591">
    <property type="entry name" value="YggU-like_sf"/>
</dbReference>
<accession>A0A553JZH1</accession>
<dbReference type="EMBL" id="VKKG01000004">
    <property type="protein sequence ID" value="TRY17868.1"/>
    <property type="molecule type" value="Genomic_DNA"/>
</dbReference>
<organism evidence="2 3">
    <name type="scientific">Tessaracoccus rhinocerotis</name>
    <dbReference type="NCBI Taxonomy" id="1689449"/>
    <lineage>
        <taxon>Bacteria</taxon>
        <taxon>Bacillati</taxon>
        <taxon>Actinomycetota</taxon>
        <taxon>Actinomycetes</taxon>
        <taxon>Propionibacteriales</taxon>
        <taxon>Propionibacteriaceae</taxon>
        <taxon>Tessaracoccus</taxon>
    </lineage>
</organism>
<evidence type="ECO:0000313" key="3">
    <source>
        <dbReference type="Proteomes" id="UP000317638"/>
    </source>
</evidence>
<dbReference type="AlphaFoldDB" id="A0A553JZH1"/>
<proteinExistence type="predicted"/>
<keyword evidence="3" id="KW-1185">Reference proteome</keyword>
<dbReference type="SUPFAM" id="SSF69786">
    <property type="entry name" value="YggU-like"/>
    <property type="match status" value="1"/>
</dbReference>
<comment type="caution">
    <text evidence="2">The sequence shown here is derived from an EMBL/GenBank/DDBJ whole genome shotgun (WGS) entry which is preliminary data.</text>
</comment>
<protein>
    <submittedName>
        <fullName evidence="2">Uncharacterized protein</fullName>
    </submittedName>
</protein>
<sequence>MPVESPWRGLGWRLGVGAAAAVVLVVGGRFVNLGFDPAATVALALLAAAGSWILADQAEPPSRPLWQRPQPPQRAAAFLADTRTRRLATVLARAQPGAEFETATAARLLTDLVEHRLDAPPAEGAAEERLSPELAAFLRDAREGRPRPLTRRALHAHLKEIDAL</sequence>
<feature type="transmembrane region" description="Helical" evidence="1">
    <location>
        <begin position="12"/>
        <end position="31"/>
    </location>
</feature>
<dbReference type="Proteomes" id="UP000317638">
    <property type="component" value="Unassembled WGS sequence"/>
</dbReference>
<keyword evidence="1" id="KW-1133">Transmembrane helix</keyword>
<gene>
    <name evidence="2" type="ORF">FOJ82_11420</name>
</gene>
<evidence type="ECO:0000256" key="1">
    <source>
        <dbReference type="SAM" id="Phobius"/>
    </source>
</evidence>
<evidence type="ECO:0000313" key="2">
    <source>
        <dbReference type="EMBL" id="TRY17868.1"/>
    </source>
</evidence>
<reference evidence="2 3" key="1">
    <citation type="submission" date="2019-07" db="EMBL/GenBank/DDBJ databases">
        <authorList>
            <person name="Zhou L.-Y."/>
        </authorList>
    </citation>
    <scope>NUCLEOTIDE SEQUENCE [LARGE SCALE GENOMIC DNA]</scope>
    <source>
        <strain evidence="2 3">YIM 101269</strain>
    </source>
</reference>
<name>A0A553JZH1_9ACTN</name>
<dbReference type="RefSeq" id="WP_143938608.1">
    <property type="nucleotide sequence ID" value="NZ_VKKG01000004.1"/>
</dbReference>